<evidence type="ECO:0000256" key="1">
    <source>
        <dbReference type="SAM" id="MobiDB-lite"/>
    </source>
</evidence>
<name>A0A0K0NKW5_9CAUD</name>
<evidence type="ECO:0000313" key="2">
    <source>
        <dbReference type="EMBL" id="AKL88229.1"/>
    </source>
</evidence>
<feature type="region of interest" description="Disordered" evidence="1">
    <location>
        <begin position="39"/>
        <end position="66"/>
    </location>
</feature>
<dbReference type="RefSeq" id="YP_009188620.1">
    <property type="nucleotide sequence ID" value="NC_028668.1"/>
</dbReference>
<dbReference type="EMBL" id="KR063279">
    <property type="protein sequence ID" value="AKL88229.1"/>
    <property type="molecule type" value="Genomic_DNA"/>
</dbReference>
<sequence length="66" mass="7315">MDRTSGVNLMNRNGGKVQQNTGRNASELAKFLAIASGLTGKRQELMADKKAKDKAKRRAKRKRTGR</sequence>
<gene>
    <name evidence="2" type="ORF">GMA3_52</name>
</gene>
<protein>
    <submittedName>
        <fullName evidence="2">Uncharacterized protein</fullName>
    </submittedName>
</protein>
<feature type="region of interest" description="Disordered" evidence="1">
    <location>
        <begin position="1"/>
        <end position="22"/>
    </location>
</feature>
<dbReference type="Proteomes" id="UP000204451">
    <property type="component" value="Segment"/>
</dbReference>
<proteinExistence type="predicted"/>
<reference evidence="2 3" key="1">
    <citation type="journal article" date="2015" name="PLoS ONE">
        <title>Lysis to Kill: Evaluation of the Lytic Abilities, and Genomics of Nine Bacteriophages Infective for Gordonia spp. and Their Potential Use in Activated Sludge Foam Biocontrol.</title>
        <authorList>
            <person name="Dyson Z.A."/>
            <person name="Tucci J."/>
            <person name="Seviour R.J."/>
            <person name="Petrovski S."/>
        </authorList>
    </citation>
    <scope>NUCLEOTIDE SEQUENCE [LARGE SCALE GENOMIC DNA]</scope>
</reference>
<organism evidence="2 3">
    <name type="scientific">Gordonia phage GMA3</name>
    <dbReference type="NCBI Taxonomy" id="1647284"/>
    <lineage>
        <taxon>Viruses</taxon>
        <taxon>Duplodnaviria</taxon>
        <taxon>Heunggongvirae</taxon>
        <taxon>Uroviricota</taxon>
        <taxon>Caudoviricetes</taxon>
        <taxon>Gamtrevirus</taxon>
        <taxon>Gamtrevirus GMA3</taxon>
    </lineage>
</organism>
<keyword evidence="3" id="KW-1185">Reference proteome</keyword>
<feature type="compositionally biased region" description="Basic residues" evidence="1">
    <location>
        <begin position="52"/>
        <end position="66"/>
    </location>
</feature>
<feature type="compositionally biased region" description="Basic and acidic residues" evidence="1">
    <location>
        <begin position="41"/>
        <end position="51"/>
    </location>
</feature>
<evidence type="ECO:0000313" key="3">
    <source>
        <dbReference type="Proteomes" id="UP000204451"/>
    </source>
</evidence>
<dbReference type="GeneID" id="26516923"/>
<dbReference type="KEGG" id="vg:26516923"/>
<accession>A0A0K0NKW5</accession>